<dbReference type="EMBL" id="JBHSHL010000028">
    <property type="protein sequence ID" value="MFC4804964.1"/>
    <property type="molecule type" value="Genomic_DNA"/>
</dbReference>
<name>A0ABV9QL79_9FIRM</name>
<reference evidence="2" key="1">
    <citation type="journal article" date="2019" name="Int. J. Syst. Evol. Microbiol.">
        <title>The Global Catalogue of Microorganisms (GCM) 10K type strain sequencing project: providing services to taxonomists for standard genome sequencing and annotation.</title>
        <authorList>
            <consortium name="The Broad Institute Genomics Platform"/>
            <consortium name="The Broad Institute Genome Sequencing Center for Infectious Disease"/>
            <person name="Wu L."/>
            <person name="Ma J."/>
        </authorList>
    </citation>
    <scope>NUCLEOTIDE SEQUENCE [LARGE SCALE GENOMIC DNA]</scope>
    <source>
        <strain evidence="2">CCUG 46385</strain>
    </source>
</reference>
<organism evidence="1 2">
    <name type="scientific">Filifactor villosus</name>
    <dbReference type="NCBI Taxonomy" id="29374"/>
    <lineage>
        <taxon>Bacteria</taxon>
        <taxon>Bacillati</taxon>
        <taxon>Bacillota</taxon>
        <taxon>Clostridia</taxon>
        <taxon>Peptostreptococcales</taxon>
        <taxon>Filifactoraceae</taxon>
        <taxon>Filifactor</taxon>
    </lineage>
</organism>
<proteinExistence type="predicted"/>
<sequence length="71" mass="8238">MKTYKLYRYIDEKQIYIAEDDNNAMAKNIEYVGEIQSGLTLEQLATGFAWTAMKRFGEAQEKLESIKRLIG</sequence>
<gene>
    <name evidence="1" type="ORF">ACFO4R_07700</name>
</gene>
<evidence type="ECO:0000313" key="2">
    <source>
        <dbReference type="Proteomes" id="UP001595916"/>
    </source>
</evidence>
<evidence type="ECO:0000313" key="1">
    <source>
        <dbReference type="EMBL" id="MFC4804964.1"/>
    </source>
</evidence>
<protein>
    <submittedName>
        <fullName evidence="1">Uncharacterized protein</fullName>
    </submittedName>
</protein>
<comment type="caution">
    <text evidence="1">The sequence shown here is derived from an EMBL/GenBank/DDBJ whole genome shotgun (WGS) entry which is preliminary data.</text>
</comment>
<keyword evidence="2" id="KW-1185">Reference proteome</keyword>
<accession>A0ABV9QL79</accession>
<dbReference type="Proteomes" id="UP001595916">
    <property type="component" value="Unassembled WGS sequence"/>
</dbReference>
<dbReference type="RefSeq" id="WP_379788496.1">
    <property type="nucleotide sequence ID" value="NZ_JBHSHL010000028.1"/>
</dbReference>